<dbReference type="AlphaFoldDB" id="A0AAV7L316"/>
<gene>
    <name evidence="2" type="ORF">NDU88_003079</name>
</gene>
<evidence type="ECO:0000313" key="2">
    <source>
        <dbReference type="EMBL" id="KAJ1082918.1"/>
    </source>
</evidence>
<evidence type="ECO:0000313" key="3">
    <source>
        <dbReference type="Proteomes" id="UP001066276"/>
    </source>
</evidence>
<keyword evidence="1" id="KW-0732">Signal</keyword>
<reference evidence="2" key="1">
    <citation type="journal article" date="2022" name="bioRxiv">
        <title>Sequencing and chromosome-scale assembly of the giantPleurodeles waltlgenome.</title>
        <authorList>
            <person name="Brown T."/>
            <person name="Elewa A."/>
            <person name="Iarovenko S."/>
            <person name="Subramanian E."/>
            <person name="Araus A.J."/>
            <person name="Petzold A."/>
            <person name="Susuki M."/>
            <person name="Suzuki K.-i.T."/>
            <person name="Hayashi T."/>
            <person name="Toyoda A."/>
            <person name="Oliveira C."/>
            <person name="Osipova E."/>
            <person name="Leigh N.D."/>
            <person name="Simon A."/>
            <person name="Yun M.H."/>
        </authorList>
    </citation>
    <scope>NUCLEOTIDE SEQUENCE</scope>
    <source>
        <strain evidence="2">20211129_DDA</strain>
        <tissue evidence="2">Liver</tissue>
    </source>
</reference>
<feature type="chain" id="PRO_5043888348" evidence="1">
    <location>
        <begin position="35"/>
        <end position="107"/>
    </location>
</feature>
<keyword evidence="3" id="KW-1185">Reference proteome</keyword>
<feature type="signal peptide" evidence="1">
    <location>
        <begin position="1"/>
        <end position="34"/>
    </location>
</feature>
<protein>
    <submittedName>
        <fullName evidence="2">Uncharacterized protein</fullName>
    </submittedName>
</protein>
<organism evidence="2 3">
    <name type="scientific">Pleurodeles waltl</name>
    <name type="common">Iberian ribbed newt</name>
    <dbReference type="NCBI Taxonomy" id="8319"/>
    <lineage>
        <taxon>Eukaryota</taxon>
        <taxon>Metazoa</taxon>
        <taxon>Chordata</taxon>
        <taxon>Craniata</taxon>
        <taxon>Vertebrata</taxon>
        <taxon>Euteleostomi</taxon>
        <taxon>Amphibia</taxon>
        <taxon>Batrachia</taxon>
        <taxon>Caudata</taxon>
        <taxon>Salamandroidea</taxon>
        <taxon>Salamandridae</taxon>
        <taxon>Pleurodelinae</taxon>
        <taxon>Pleurodeles</taxon>
    </lineage>
</organism>
<evidence type="ECO:0000256" key="1">
    <source>
        <dbReference type="SAM" id="SignalP"/>
    </source>
</evidence>
<accession>A0AAV7L316</accession>
<proteinExistence type="predicted"/>
<dbReference type="EMBL" id="JANPWB010000016">
    <property type="protein sequence ID" value="KAJ1082918.1"/>
    <property type="molecule type" value="Genomic_DNA"/>
</dbReference>
<dbReference type="Proteomes" id="UP001066276">
    <property type="component" value="Chromosome 12"/>
</dbReference>
<name>A0AAV7L316_PLEWA</name>
<sequence length="107" mass="11418">MAVPRAPGCRIGGLHLFWYMSFCCLVGAAWRVQASYRAEEDSTDRGLDTVGARVGSRQARFGGTEGVLGWRLRGEARVLPGGLSCGPDEEGWGALLVSRPGGAHFLP</sequence>
<comment type="caution">
    <text evidence="2">The sequence shown here is derived from an EMBL/GenBank/DDBJ whole genome shotgun (WGS) entry which is preliminary data.</text>
</comment>